<evidence type="ECO:0000313" key="2">
    <source>
        <dbReference type="EMBL" id="GBM79711.1"/>
    </source>
</evidence>
<proteinExistence type="predicted"/>
<organism evidence="2 3">
    <name type="scientific">Araneus ventricosus</name>
    <name type="common">Orbweaver spider</name>
    <name type="synonym">Epeira ventricosa</name>
    <dbReference type="NCBI Taxonomy" id="182803"/>
    <lineage>
        <taxon>Eukaryota</taxon>
        <taxon>Metazoa</taxon>
        <taxon>Ecdysozoa</taxon>
        <taxon>Arthropoda</taxon>
        <taxon>Chelicerata</taxon>
        <taxon>Arachnida</taxon>
        <taxon>Araneae</taxon>
        <taxon>Araneomorphae</taxon>
        <taxon>Entelegynae</taxon>
        <taxon>Araneoidea</taxon>
        <taxon>Araneidae</taxon>
        <taxon>Araneus</taxon>
    </lineage>
</organism>
<comment type="caution">
    <text evidence="2">The sequence shown here is derived from an EMBL/GenBank/DDBJ whole genome shotgun (WGS) entry which is preliminary data.</text>
</comment>
<gene>
    <name evidence="2" type="ORF">AVEN_27363_1</name>
</gene>
<dbReference type="AlphaFoldDB" id="A0A4Y2IPC7"/>
<name>A0A4Y2IPC7_ARAVE</name>
<keyword evidence="3" id="KW-1185">Reference proteome</keyword>
<reference evidence="2 3" key="1">
    <citation type="journal article" date="2019" name="Sci. Rep.">
        <title>Orb-weaving spider Araneus ventricosus genome elucidates the spidroin gene catalogue.</title>
        <authorList>
            <person name="Kono N."/>
            <person name="Nakamura H."/>
            <person name="Ohtoshi R."/>
            <person name="Moran D.A.P."/>
            <person name="Shinohara A."/>
            <person name="Yoshida Y."/>
            <person name="Fujiwara M."/>
            <person name="Mori M."/>
            <person name="Tomita M."/>
            <person name="Arakawa K."/>
        </authorList>
    </citation>
    <scope>NUCLEOTIDE SEQUENCE [LARGE SCALE GENOMIC DNA]</scope>
</reference>
<accession>A0A4Y2IPC7</accession>
<feature type="compositionally biased region" description="Basic and acidic residues" evidence="1">
    <location>
        <begin position="21"/>
        <end position="30"/>
    </location>
</feature>
<protein>
    <submittedName>
        <fullName evidence="2">Uncharacterized protein</fullName>
    </submittedName>
</protein>
<evidence type="ECO:0000256" key="1">
    <source>
        <dbReference type="SAM" id="MobiDB-lite"/>
    </source>
</evidence>
<sequence>MEGQASSAGHMLGRGFLQGEAMERPQRPRGTHDLATNLAIILATWRQDLATGDNRLFSKMQPFLDILFRGRDLDFHENSCDVTA</sequence>
<dbReference type="Proteomes" id="UP000499080">
    <property type="component" value="Unassembled WGS sequence"/>
</dbReference>
<evidence type="ECO:0000313" key="3">
    <source>
        <dbReference type="Proteomes" id="UP000499080"/>
    </source>
</evidence>
<feature type="region of interest" description="Disordered" evidence="1">
    <location>
        <begin position="1"/>
        <end position="30"/>
    </location>
</feature>
<dbReference type="EMBL" id="BGPR01002837">
    <property type="protein sequence ID" value="GBM79711.1"/>
    <property type="molecule type" value="Genomic_DNA"/>
</dbReference>